<name>A0A4P6JPP8_KTERU</name>
<sequence>MAVVLHEKAASGAREANQFLLDERPRVWLGHNLPLPTAMLLNPEQQLPRVPVIGEERRETREASCQGVQQQARQENATIGPISKRTCGRHALCLLAPPQQNRCSGTYHTRPETESSPQRESMLLMKRKILTRTLSQATCLSQCFHKATTHPSSSI</sequence>
<dbReference type="KEGG" id="kbs:EPA93_15010"/>
<dbReference type="AlphaFoldDB" id="A0A4P6JPP8"/>
<keyword evidence="2" id="KW-1185">Reference proteome</keyword>
<evidence type="ECO:0000313" key="2">
    <source>
        <dbReference type="Proteomes" id="UP000290365"/>
    </source>
</evidence>
<reference evidence="1 2" key="1">
    <citation type="submission" date="2019-01" db="EMBL/GenBank/DDBJ databases">
        <title>Ktedonosporobacter rubrisoli SCAWS-G2.</title>
        <authorList>
            <person name="Huang Y."/>
            <person name="Yan B."/>
        </authorList>
    </citation>
    <scope>NUCLEOTIDE SEQUENCE [LARGE SCALE GENOMIC DNA]</scope>
    <source>
        <strain evidence="1 2">SCAWS-G2</strain>
    </source>
</reference>
<organism evidence="1 2">
    <name type="scientific">Ktedonosporobacter rubrisoli</name>
    <dbReference type="NCBI Taxonomy" id="2509675"/>
    <lineage>
        <taxon>Bacteria</taxon>
        <taxon>Bacillati</taxon>
        <taxon>Chloroflexota</taxon>
        <taxon>Ktedonobacteria</taxon>
        <taxon>Ktedonobacterales</taxon>
        <taxon>Ktedonosporobacteraceae</taxon>
        <taxon>Ktedonosporobacter</taxon>
    </lineage>
</organism>
<protein>
    <submittedName>
        <fullName evidence="1">Uncharacterized protein</fullName>
    </submittedName>
</protein>
<dbReference type="EMBL" id="CP035758">
    <property type="protein sequence ID" value="QBD77234.1"/>
    <property type="molecule type" value="Genomic_DNA"/>
</dbReference>
<dbReference type="RefSeq" id="WP_129888297.1">
    <property type="nucleotide sequence ID" value="NZ_CP035758.1"/>
</dbReference>
<proteinExistence type="predicted"/>
<accession>A0A4P6JPP8</accession>
<dbReference type="Proteomes" id="UP000290365">
    <property type="component" value="Chromosome"/>
</dbReference>
<evidence type="ECO:0000313" key="1">
    <source>
        <dbReference type="EMBL" id="QBD77234.1"/>
    </source>
</evidence>
<gene>
    <name evidence="1" type="ORF">EPA93_15010</name>
</gene>